<proteinExistence type="predicted"/>
<reference evidence="5 6" key="1">
    <citation type="journal article" date="2015" name="BMC Genomics">
        <title>Comparative genomics and metabolic profiling of the genus Lysobacter.</title>
        <authorList>
            <person name="de Bruijn I."/>
            <person name="Cheng X."/>
            <person name="de Jager V."/>
            <person name="Exposito R.G."/>
            <person name="Watrous J."/>
            <person name="Patel N."/>
            <person name="Postma J."/>
            <person name="Dorrestein P.C."/>
            <person name="Kobayashi D."/>
            <person name="Raaijmakers J.M."/>
        </authorList>
    </citation>
    <scope>NUCLEOTIDE SEQUENCE [LARGE SCALE GENOMIC DNA]</scope>
    <source>
        <strain evidence="5 6">76</strain>
    </source>
</reference>
<dbReference type="OrthoDB" id="32523at2"/>
<dbReference type="KEGG" id="laq:GLA29479_1493"/>
<dbReference type="InterPro" id="IPR000835">
    <property type="entry name" value="HTH_MarR-typ"/>
</dbReference>
<dbReference type="GO" id="GO:0003677">
    <property type="term" value="F:DNA binding"/>
    <property type="evidence" value="ECO:0007669"/>
    <property type="project" value="UniProtKB-KW"/>
</dbReference>
<dbReference type="Gene3D" id="1.10.10.10">
    <property type="entry name" value="Winged helix-like DNA-binding domain superfamily/Winged helix DNA-binding domain"/>
    <property type="match status" value="1"/>
</dbReference>
<dbReference type="GO" id="GO:0003700">
    <property type="term" value="F:DNA-binding transcription factor activity"/>
    <property type="evidence" value="ECO:0007669"/>
    <property type="project" value="InterPro"/>
</dbReference>
<dbReference type="eggNOG" id="COG1846">
    <property type="taxonomic scope" value="Bacteria"/>
</dbReference>
<dbReference type="Proteomes" id="UP000060787">
    <property type="component" value="Chromosome"/>
</dbReference>
<dbReference type="SMART" id="SM00347">
    <property type="entry name" value="HTH_MARR"/>
    <property type="match status" value="1"/>
</dbReference>
<dbReference type="PROSITE" id="PS50995">
    <property type="entry name" value="HTH_MARR_2"/>
    <property type="match status" value="1"/>
</dbReference>
<dbReference type="InterPro" id="IPR039422">
    <property type="entry name" value="MarR/SlyA-like"/>
</dbReference>
<dbReference type="InterPro" id="IPR023187">
    <property type="entry name" value="Tscrpt_reg_MarR-type_CS"/>
</dbReference>
<dbReference type="InterPro" id="IPR036388">
    <property type="entry name" value="WH-like_DNA-bd_sf"/>
</dbReference>
<keyword evidence="3" id="KW-0804">Transcription</keyword>
<dbReference type="EMBL" id="CP011129">
    <property type="protein sequence ID" value="ALN80152.1"/>
    <property type="molecule type" value="Genomic_DNA"/>
</dbReference>
<keyword evidence="1" id="KW-0805">Transcription regulation</keyword>
<evidence type="ECO:0000256" key="1">
    <source>
        <dbReference type="ARBA" id="ARBA00023015"/>
    </source>
</evidence>
<dbReference type="PANTHER" id="PTHR33164">
    <property type="entry name" value="TRANSCRIPTIONAL REGULATOR, MARR FAMILY"/>
    <property type="match status" value="1"/>
</dbReference>
<dbReference type="PRINTS" id="PR00598">
    <property type="entry name" value="HTHMARR"/>
</dbReference>
<dbReference type="Pfam" id="PF01047">
    <property type="entry name" value="MarR"/>
    <property type="match status" value="1"/>
</dbReference>
<dbReference type="AlphaFoldDB" id="A0A0S2DUI9"/>
<sequence>MTTPNPNQPCSTSNLGLLFRQVRDAMWAQMERELAQAGHDLTFSQFITLKELAIGTAGVTELARAAQLNPGAMTRLLDKLESRGLVARVADPDDRRAINIHLTEAGSAIWSDIDQCGRRVRERAMAGLSEDDRDQLYRLLEQVRDNLSLTGS</sequence>
<accession>A0A0S2DUI9</accession>
<dbReference type="GO" id="GO:0006950">
    <property type="term" value="P:response to stress"/>
    <property type="evidence" value="ECO:0007669"/>
    <property type="project" value="TreeGrafter"/>
</dbReference>
<dbReference type="InterPro" id="IPR036390">
    <property type="entry name" value="WH_DNA-bd_sf"/>
</dbReference>
<dbReference type="PATRIC" id="fig|84531.7.peg.1473"/>
<dbReference type="KEGG" id="lab:LA76x_2009"/>
<gene>
    <name evidence="5" type="ORF">LA76x_2009</name>
</gene>
<dbReference type="RefSeq" id="WP_057917548.1">
    <property type="nucleotide sequence ID" value="NZ_CP011129.1"/>
</dbReference>
<keyword evidence="6" id="KW-1185">Reference proteome</keyword>
<dbReference type="PROSITE" id="PS01117">
    <property type="entry name" value="HTH_MARR_1"/>
    <property type="match status" value="1"/>
</dbReference>
<dbReference type="STRING" id="84531.LA76x_2009"/>
<dbReference type="PANTHER" id="PTHR33164:SF64">
    <property type="entry name" value="TRANSCRIPTIONAL REGULATOR SLYA"/>
    <property type="match status" value="1"/>
</dbReference>
<evidence type="ECO:0000313" key="5">
    <source>
        <dbReference type="EMBL" id="ALN80152.1"/>
    </source>
</evidence>
<feature type="domain" description="HTH marR-type" evidence="4">
    <location>
        <begin position="12"/>
        <end position="145"/>
    </location>
</feature>
<evidence type="ECO:0000313" key="6">
    <source>
        <dbReference type="Proteomes" id="UP000060787"/>
    </source>
</evidence>
<name>A0A0S2DUI9_LYSAN</name>
<keyword evidence="2" id="KW-0238">DNA-binding</keyword>
<protein>
    <submittedName>
        <fullName evidence="5">MarR family protein</fullName>
    </submittedName>
</protein>
<evidence type="ECO:0000256" key="3">
    <source>
        <dbReference type="ARBA" id="ARBA00023163"/>
    </source>
</evidence>
<evidence type="ECO:0000256" key="2">
    <source>
        <dbReference type="ARBA" id="ARBA00023125"/>
    </source>
</evidence>
<organism evidence="5 6">
    <name type="scientific">Lysobacter antibioticus</name>
    <dbReference type="NCBI Taxonomy" id="84531"/>
    <lineage>
        <taxon>Bacteria</taxon>
        <taxon>Pseudomonadati</taxon>
        <taxon>Pseudomonadota</taxon>
        <taxon>Gammaproteobacteria</taxon>
        <taxon>Lysobacterales</taxon>
        <taxon>Lysobacteraceae</taxon>
        <taxon>Lysobacter</taxon>
    </lineage>
</organism>
<evidence type="ECO:0000259" key="4">
    <source>
        <dbReference type="PROSITE" id="PS50995"/>
    </source>
</evidence>
<dbReference type="SUPFAM" id="SSF46785">
    <property type="entry name" value="Winged helix' DNA-binding domain"/>
    <property type="match status" value="1"/>
</dbReference>